<keyword evidence="8" id="KW-0732">Signal</keyword>
<accession>A0A0H5LY54</accession>
<dbReference type="GO" id="GO:0015562">
    <property type="term" value="F:efflux transmembrane transporter activity"/>
    <property type="evidence" value="ECO:0007669"/>
    <property type="project" value="InterPro"/>
</dbReference>
<evidence type="ECO:0000256" key="7">
    <source>
        <dbReference type="ARBA" id="ARBA00023237"/>
    </source>
</evidence>
<proteinExistence type="inferred from homology"/>
<organism evidence="9 10">
    <name type="scientific">Yersinia intermedia</name>
    <dbReference type="NCBI Taxonomy" id="631"/>
    <lineage>
        <taxon>Bacteria</taxon>
        <taxon>Pseudomonadati</taxon>
        <taxon>Pseudomonadota</taxon>
        <taxon>Gammaproteobacteria</taxon>
        <taxon>Enterobacterales</taxon>
        <taxon>Yersiniaceae</taxon>
        <taxon>Yersinia</taxon>
    </lineage>
</organism>
<dbReference type="InterPro" id="IPR051906">
    <property type="entry name" value="TolC-like"/>
</dbReference>
<dbReference type="PANTHER" id="PTHR30026:SF22">
    <property type="entry name" value="OUTER MEMBRANE EFFLUX PROTEIN"/>
    <property type="match status" value="1"/>
</dbReference>
<keyword evidence="4" id="KW-1134">Transmembrane beta strand</keyword>
<evidence type="ECO:0000256" key="4">
    <source>
        <dbReference type="ARBA" id="ARBA00022452"/>
    </source>
</evidence>
<dbReference type="InterPro" id="IPR003423">
    <property type="entry name" value="OMP_efflux"/>
</dbReference>
<evidence type="ECO:0000313" key="9">
    <source>
        <dbReference type="EMBL" id="CRY55827.1"/>
    </source>
</evidence>
<feature type="chain" id="PRO_5005221252" evidence="8">
    <location>
        <begin position="34"/>
        <end position="461"/>
    </location>
</feature>
<dbReference type="Pfam" id="PF02321">
    <property type="entry name" value="OEP"/>
    <property type="match status" value="2"/>
</dbReference>
<dbReference type="GO" id="GO:1990281">
    <property type="term" value="C:efflux pump complex"/>
    <property type="evidence" value="ECO:0007669"/>
    <property type="project" value="TreeGrafter"/>
</dbReference>
<dbReference type="SUPFAM" id="SSF56954">
    <property type="entry name" value="Outer membrane efflux proteins (OEP)"/>
    <property type="match status" value="1"/>
</dbReference>
<dbReference type="Proteomes" id="UP000043316">
    <property type="component" value="Unassembled WGS sequence"/>
</dbReference>
<evidence type="ECO:0000256" key="6">
    <source>
        <dbReference type="ARBA" id="ARBA00023136"/>
    </source>
</evidence>
<keyword evidence="7" id="KW-0998">Cell outer membrane</keyword>
<evidence type="ECO:0000256" key="2">
    <source>
        <dbReference type="ARBA" id="ARBA00007613"/>
    </source>
</evidence>
<dbReference type="NCBIfam" id="TIGR01844">
    <property type="entry name" value="type_I_sec_TolC"/>
    <property type="match status" value="1"/>
</dbReference>
<comment type="similarity">
    <text evidence="2">Belongs to the outer membrane factor (OMF) (TC 1.B.17) family.</text>
</comment>
<feature type="signal peptide" evidence="8">
    <location>
        <begin position="1"/>
        <end position="33"/>
    </location>
</feature>
<dbReference type="EMBL" id="CWJI01000008">
    <property type="protein sequence ID" value="CRY55827.1"/>
    <property type="molecule type" value="Genomic_DNA"/>
</dbReference>
<evidence type="ECO:0000256" key="3">
    <source>
        <dbReference type="ARBA" id="ARBA00022448"/>
    </source>
</evidence>
<sequence length="461" mass="50238">MNKMMRRVGERQIAATFCSAMLLSMIGLLPAGATESPPVAVFNWQSAPSEEQLAELSLREAILRAFARNPQIAQAAAQIRVGQGDLDVAESGWYPQIALQGTAGKSHQTDSAGSLNSNASAGVQLSQLLYDFGKTGGSINEQQYLSDAYRYDLFNVMTAVGLSTVQSYLQVKRYQALSLAARDNISSLERVKETAQLRADAGLSSQSDVLQAETRIAGMVATLEQYRAQERSAKAQLTVLTGVVSDNLPDLPQDLLKQKITLNAIPYDASSAVRSAEAKQQAARERVRQSQAQHWPTVKLQAGRTRYENDARSYWDDQVQLAVEAPVYQGGAVSAKVRAAEGARSAAQAEVEKAKLDVNQKAATAYADMIGAVQRQQAGELQLESARHTRSVYQDEYKLSKRSLNDLLSVEQDVLQADSMRLMALYDGWDATARYASAVDNLVDMLGIDRVAQSGERLPTL</sequence>
<dbReference type="GO" id="GO:0015288">
    <property type="term" value="F:porin activity"/>
    <property type="evidence" value="ECO:0007669"/>
    <property type="project" value="TreeGrafter"/>
</dbReference>
<dbReference type="Gene3D" id="1.20.1600.10">
    <property type="entry name" value="Outer membrane efflux proteins (OEP)"/>
    <property type="match status" value="1"/>
</dbReference>
<reference evidence="10" key="1">
    <citation type="submission" date="2015-03" db="EMBL/GenBank/DDBJ databases">
        <authorList>
            <consortium name="Pathogen Informatics"/>
        </authorList>
    </citation>
    <scope>NUCLEOTIDE SEQUENCE [LARGE SCALE GENOMIC DNA]</scope>
    <source>
        <strain evidence="10">R148</strain>
    </source>
</reference>
<evidence type="ECO:0000256" key="5">
    <source>
        <dbReference type="ARBA" id="ARBA00022692"/>
    </source>
</evidence>
<dbReference type="InterPro" id="IPR010130">
    <property type="entry name" value="T1SS_OMP_TolC"/>
</dbReference>
<keyword evidence="3" id="KW-0813">Transport</keyword>
<evidence type="ECO:0000313" key="10">
    <source>
        <dbReference type="Proteomes" id="UP000043316"/>
    </source>
</evidence>
<dbReference type="PANTHER" id="PTHR30026">
    <property type="entry name" value="OUTER MEMBRANE PROTEIN TOLC"/>
    <property type="match status" value="1"/>
</dbReference>
<protein>
    <submittedName>
        <fullName evidence="9">Outer membrane channel protein</fullName>
    </submittedName>
</protein>
<gene>
    <name evidence="9" type="primary">tolC_1</name>
    <name evidence="9" type="ORF">ERS008476_02836</name>
</gene>
<evidence type="ECO:0000256" key="1">
    <source>
        <dbReference type="ARBA" id="ARBA00004442"/>
    </source>
</evidence>
<keyword evidence="5" id="KW-0812">Transmembrane</keyword>
<evidence type="ECO:0000256" key="8">
    <source>
        <dbReference type="SAM" id="SignalP"/>
    </source>
</evidence>
<comment type="subcellular location">
    <subcellularLocation>
        <location evidence="1">Cell outer membrane</location>
    </subcellularLocation>
</comment>
<keyword evidence="6" id="KW-0472">Membrane</keyword>
<dbReference type="AlphaFoldDB" id="A0A0H5LY54"/>
<name>A0A0H5LY54_YERIN</name>
<dbReference type="GO" id="GO:0009279">
    <property type="term" value="C:cell outer membrane"/>
    <property type="evidence" value="ECO:0007669"/>
    <property type="project" value="UniProtKB-SubCell"/>
</dbReference>